<proteinExistence type="inferred from homology"/>
<keyword evidence="4 9" id="KW-0812">Transmembrane</keyword>
<dbReference type="InterPro" id="IPR004813">
    <property type="entry name" value="OPT"/>
</dbReference>
<dbReference type="GO" id="GO:0015031">
    <property type="term" value="P:protein transport"/>
    <property type="evidence" value="ECO:0007669"/>
    <property type="project" value="UniProtKB-KW"/>
</dbReference>
<feature type="transmembrane region" description="Helical" evidence="9">
    <location>
        <begin position="416"/>
        <end position="443"/>
    </location>
</feature>
<keyword evidence="8 9" id="KW-0472">Membrane</keyword>
<feature type="transmembrane region" description="Helical" evidence="9">
    <location>
        <begin position="386"/>
        <end position="404"/>
    </location>
</feature>
<feature type="transmembrane region" description="Helical" evidence="9">
    <location>
        <begin position="113"/>
        <end position="131"/>
    </location>
</feature>
<sequence>MEEKNQAEVRFPSITIRSVLVGVLVSAFGAASAQIFMFKPVMLHVHSLFVQLACLTIGNLAARVPGPRIWNPGQFSIREATFSSVMAAAGSASALSIEMIGVRVLLFHEKPKVLYSLIVMLSSQMIGYGWAGLLCPLFVFPANVAFPSVLPSVTLFRSMYAAGDLKKKQISFFKKALIGISIYEIFPTYVAPCLQAISPWCLVLPKVPSIGNLFGGSRVGQGLGFLELSLDWSILGAGGPLFTPLAAQVSTLLSSLSMRLPFISFSLLDQKGQVYNTSAVLNPDGTENRQAVEELGTPFFSTTYILGKAFVCFAASAAFTTAVLQKRSTIMDVIKRKRTIIDPDREICRKLKDFPMWGFGAIACISISLAFIALRIENSGLSNVGLLCALLISFVLSLASGFFYGTTGVRLHTSPIVQMLGGLFFPGNAAGTMCFTMYGASTGKKILTKVLPKTNKLMQKTNSITFDVVIGQIIGTFVGVLINFLVMLSILSCERDALLSPAGNGVFSGLHLASFQAQSITWGIFGKRLYTHGGLYSFVPYFLAAGFVVPFLLFFLHRIFPKLSLDKINIALFAGTFYECVTSGFTLRMVFGFISQFYWKRYYKDWYKNYNYILSAALDGGTQIAVVLLTFLLQGGAGFTAKFPNYFLNPASGPRDYCYAGSKDTKNE</sequence>
<feature type="transmembrane region" description="Helical" evidence="9">
    <location>
        <begin position="82"/>
        <end position="106"/>
    </location>
</feature>
<gene>
    <name evidence="10" type="ORF">CROQUDRAFT_44570</name>
</gene>
<evidence type="ECO:0000313" key="11">
    <source>
        <dbReference type="Proteomes" id="UP000886653"/>
    </source>
</evidence>
<dbReference type="OrthoDB" id="9986677at2759"/>
<dbReference type="InterPro" id="IPR004648">
    <property type="entry name" value="Oligpept_transpt"/>
</dbReference>
<dbReference type="GO" id="GO:0016020">
    <property type="term" value="C:membrane"/>
    <property type="evidence" value="ECO:0007669"/>
    <property type="project" value="UniProtKB-SubCell"/>
</dbReference>
<evidence type="ECO:0000256" key="9">
    <source>
        <dbReference type="SAM" id="Phobius"/>
    </source>
</evidence>
<evidence type="ECO:0000256" key="7">
    <source>
        <dbReference type="ARBA" id="ARBA00022989"/>
    </source>
</evidence>
<dbReference type="AlphaFoldDB" id="A0A9P6NMQ7"/>
<comment type="caution">
    <text evidence="10">The sequence shown here is derived from an EMBL/GenBank/DDBJ whole genome shotgun (WGS) entry which is preliminary data.</text>
</comment>
<evidence type="ECO:0000313" key="10">
    <source>
        <dbReference type="EMBL" id="KAG0146296.1"/>
    </source>
</evidence>
<dbReference type="NCBIfam" id="TIGR00728">
    <property type="entry name" value="OPT_sfam"/>
    <property type="match status" value="1"/>
</dbReference>
<feature type="transmembrane region" description="Helical" evidence="9">
    <location>
        <begin position="611"/>
        <end position="633"/>
    </location>
</feature>
<evidence type="ECO:0000256" key="4">
    <source>
        <dbReference type="ARBA" id="ARBA00022692"/>
    </source>
</evidence>
<evidence type="ECO:0000256" key="3">
    <source>
        <dbReference type="ARBA" id="ARBA00022448"/>
    </source>
</evidence>
<feature type="transmembrane region" description="Helical" evidence="9">
    <location>
        <begin position="464"/>
        <end position="491"/>
    </location>
</feature>
<feature type="transmembrane region" description="Helical" evidence="9">
    <location>
        <begin position="538"/>
        <end position="556"/>
    </location>
</feature>
<evidence type="ECO:0000256" key="2">
    <source>
        <dbReference type="ARBA" id="ARBA00008807"/>
    </source>
</evidence>
<dbReference type="EMBL" id="MU167263">
    <property type="protein sequence ID" value="KAG0146296.1"/>
    <property type="molecule type" value="Genomic_DNA"/>
</dbReference>
<evidence type="ECO:0000256" key="1">
    <source>
        <dbReference type="ARBA" id="ARBA00004141"/>
    </source>
</evidence>
<protein>
    <recommendedName>
        <fullName evidence="12">Oligopeptide transporter</fullName>
    </recommendedName>
</protein>
<accession>A0A9P6NMQ7</accession>
<feature type="transmembrane region" description="Helical" evidence="9">
    <location>
        <begin position="176"/>
        <end position="197"/>
    </location>
</feature>
<feature type="transmembrane region" description="Helical" evidence="9">
    <location>
        <begin position="137"/>
        <end position="156"/>
    </location>
</feature>
<keyword evidence="11" id="KW-1185">Reference proteome</keyword>
<feature type="transmembrane region" description="Helical" evidence="9">
    <location>
        <begin position="14"/>
        <end position="36"/>
    </location>
</feature>
<comment type="similarity">
    <text evidence="2">Belongs to the oligopeptide OPT transporter family.</text>
</comment>
<feature type="transmembrane region" description="Helical" evidence="9">
    <location>
        <begin position="568"/>
        <end position="591"/>
    </location>
</feature>
<evidence type="ECO:0000256" key="5">
    <source>
        <dbReference type="ARBA" id="ARBA00022856"/>
    </source>
</evidence>
<evidence type="ECO:0000256" key="8">
    <source>
        <dbReference type="ARBA" id="ARBA00023136"/>
    </source>
</evidence>
<keyword evidence="3" id="KW-0813">Transport</keyword>
<dbReference type="Pfam" id="PF03169">
    <property type="entry name" value="OPT"/>
    <property type="match status" value="1"/>
</dbReference>
<keyword evidence="7 9" id="KW-1133">Transmembrane helix</keyword>
<keyword evidence="6" id="KW-0653">Protein transport</keyword>
<organism evidence="10 11">
    <name type="scientific">Cronartium quercuum f. sp. fusiforme G11</name>
    <dbReference type="NCBI Taxonomy" id="708437"/>
    <lineage>
        <taxon>Eukaryota</taxon>
        <taxon>Fungi</taxon>
        <taxon>Dikarya</taxon>
        <taxon>Basidiomycota</taxon>
        <taxon>Pucciniomycotina</taxon>
        <taxon>Pucciniomycetes</taxon>
        <taxon>Pucciniales</taxon>
        <taxon>Coleosporiaceae</taxon>
        <taxon>Cronartium</taxon>
    </lineage>
</organism>
<dbReference type="Proteomes" id="UP000886653">
    <property type="component" value="Unassembled WGS sequence"/>
</dbReference>
<evidence type="ECO:0000256" key="6">
    <source>
        <dbReference type="ARBA" id="ARBA00022927"/>
    </source>
</evidence>
<dbReference type="GO" id="GO:0035673">
    <property type="term" value="F:oligopeptide transmembrane transporter activity"/>
    <property type="evidence" value="ECO:0007669"/>
    <property type="project" value="InterPro"/>
</dbReference>
<evidence type="ECO:0008006" key="12">
    <source>
        <dbReference type="Google" id="ProtNLM"/>
    </source>
</evidence>
<name>A0A9P6NMQ7_9BASI</name>
<feature type="transmembrane region" description="Helical" evidence="9">
    <location>
        <begin position="354"/>
        <end position="374"/>
    </location>
</feature>
<reference evidence="10" key="1">
    <citation type="submission" date="2013-11" db="EMBL/GenBank/DDBJ databases">
        <title>Genome sequence of the fusiform rust pathogen reveals effectors for host alternation and coevolution with pine.</title>
        <authorList>
            <consortium name="DOE Joint Genome Institute"/>
            <person name="Smith K."/>
            <person name="Pendleton A."/>
            <person name="Kubisiak T."/>
            <person name="Anderson C."/>
            <person name="Salamov A."/>
            <person name="Aerts A."/>
            <person name="Riley R."/>
            <person name="Clum A."/>
            <person name="Lindquist E."/>
            <person name="Ence D."/>
            <person name="Campbell M."/>
            <person name="Kronenberg Z."/>
            <person name="Feau N."/>
            <person name="Dhillon B."/>
            <person name="Hamelin R."/>
            <person name="Burleigh J."/>
            <person name="Smith J."/>
            <person name="Yandell M."/>
            <person name="Nelson C."/>
            <person name="Grigoriev I."/>
            <person name="Davis J."/>
        </authorList>
    </citation>
    <scope>NUCLEOTIDE SEQUENCE</scope>
    <source>
        <strain evidence="10">G11</strain>
    </source>
</reference>
<keyword evidence="5" id="KW-0571">Peptide transport</keyword>
<dbReference type="PANTHER" id="PTHR22601">
    <property type="entry name" value="ISP4 LIKE PROTEIN"/>
    <property type="match status" value="1"/>
</dbReference>
<comment type="subcellular location">
    <subcellularLocation>
        <location evidence="1">Membrane</location>
        <topology evidence="1">Multi-pass membrane protein</topology>
    </subcellularLocation>
</comment>